<dbReference type="EC" id="2.7.1.193" evidence="8"/>
<evidence type="ECO:0000256" key="6">
    <source>
        <dbReference type="ARBA" id="ARBA00022777"/>
    </source>
</evidence>
<keyword evidence="3" id="KW-0762">Sugar transport</keyword>
<keyword evidence="5" id="KW-0598">Phosphotransferase system</keyword>
<evidence type="ECO:0000313" key="9">
    <source>
        <dbReference type="Proteomes" id="UP000326702"/>
    </source>
</evidence>
<evidence type="ECO:0000313" key="8">
    <source>
        <dbReference type="EMBL" id="QFU97782.1"/>
    </source>
</evidence>
<dbReference type="InterPro" id="IPR050890">
    <property type="entry name" value="PTS_EIIA_component"/>
</dbReference>
<evidence type="ECO:0000256" key="5">
    <source>
        <dbReference type="ARBA" id="ARBA00022683"/>
    </source>
</evidence>
<dbReference type="InterPro" id="IPR011055">
    <property type="entry name" value="Dup_hybrid_motif"/>
</dbReference>
<evidence type="ECO:0000256" key="2">
    <source>
        <dbReference type="ARBA" id="ARBA00022448"/>
    </source>
</evidence>
<dbReference type="RefSeq" id="WP_051136670.1">
    <property type="nucleotide sequence ID" value="NZ_BAABIH010000012.1"/>
</dbReference>
<keyword evidence="6" id="KW-0418">Kinase</keyword>
<dbReference type="GO" id="GO:0016301">
    <property type="term" value="F:kinase activity"/>
    <property type="evidence" value="ECO:0007669"/>
    <property type="project" value="UniProtKB-KW"/>
</dbReference>
<dbReference type="GO" id="GO:0009401">
    <property type="term" value="P:phosphoenolpyruvate-dependent sugar phosphotransferase system"/>
    <property type="evidence" value="ECO:0007669"/>
    <property type="project" value="UniProtKB-KW"/>
</dbReference>
<keyword evidence="2" id="KW-0813">Transport</keyword>
<dbReference type="Gene3D" id="2.70.70.10">
    <property type="entry name" value="Glucose Permease (Domain IIA)"/>
    <property type="match status" value="1"/>
</dbReference>
<keyword evidence="9" id="KW-1185">Reference proteome</keyword>
<gene>
    <name evidence="8" type="ORF">KDY119_01286</name>
</gene>
<accession>A0A5P9Q9N9</accession>
<keyword evidence="4 8" id="KW-0808">Transferase</keyword>
<dbReference type="InterPro" id="IPR001127">
    <property type="entry name" value="PTS_EIIA_1_perm"/>
</dbReference>
<reference evidence="8 9" key="1">
    <citation type="submission" date="2019-10" db="EMBL/GenBank/DDBJ databases">
        <title>Genome sequence of Luteimicrobium xylanilyticum HY-24.</title>
        <authorList>
            <person name="Kim D.Y."/>
            <person name="Park H.-Y."/>
        </authorList>
    </citation>
    <scope>NUCLEOTIDE SEQUENCE [LARGE SCALE GENOMIC DNA]</scope>
    <source>
        <strain evidence="8 9">HY-24</strain>
    </source>
</reference>
<organism evidence="8 9">
    <name type="scientific">Luteimicrobium xylanilyticum</name>
    <dbReference type="NCBI Taxonomy" id="1133546"/>
    <lineage>
        <taxon>Bacteria</taxon>
        <taxon>Bacillati</taxon>
        <taxon>Actinomycetota</taxon>
        <taxon>Actinomycetes</taxon>
        <taxon>Micrococcales</taxon>
        <taxon>Luteimicrobium</taxon>
    </lineage>
</organism>
<evidence type="ECO:0000256" key="3">
    <source>
        <dbReference type="ARBA" id="ARBA00022597"/>
    </source>
</evidence>
<dbReference type="Pfam" id="PF00358">
    <property type="entry name" value="PTS_EIIA_1"/>
    <property type="match status" value="1"/>
</dbReference>
<dbReference type="AlphaFoldDB" id="A0A5P9Q9N9"/>
<protein>
    <submittedName>
        <fullName evidence="8">Protein-N(Pi)-phosphohistidine--N-acetyl-D-glucosaminephosphotransferase</fullName>
        <ecNumber evidence="8">2.7.1.193</ecNumber>
    </submittedName>
</protein>
<evidence type="ECO:0000256" key="1">
    <source>
        <dbReference type="ARBA" id="ARBA00004496"/>
    </source>
</evidence>
<dbReference type="PROSITE" id="PS00371">
    <property type="entry name" value="PTS_EIIA_TYPE_1_HIS"/>
    <property type="match status" value="1"/>
</dbReference>
<name>A0A5P9Q9N9_9MICO</name>
<comment type="subcellular location">
    <subcellularLocation>
        <location evidence="1">Cytoplasm</location>
    </subcellularLocation>
</comment>
<dbReference type="PROSITE" id="PS51093">
    <property type="entry name" value="PTS_EIIA_TYPE_1"/>
    <property type="match status" value="1"/>
</dbReference>
<sequence>MTSPHEDVVTAVPATRLVLSAPLDGVVHAIEDVPDHVFSAGIAGPGVAIEPDRPTHGPALAHAPVAGRLVTLFAHAFAVEPSPGTTVLVHLGIDTVRLAGEGFALYAAEGEQVAQGDPVIGWDPDGVEARGLGVLCPVVALQAEPGSVELLVEPGRQVTAGTPLLAWTPPTAA</sequence>
<proteinExistence type="predicted"/>
<dbReference type="Proteomes" id="UP000326702">
    <property type="component" value="Chromosome"/>
</dbReference>
<dbReference type="PANTHER" id="PTHR45008">
    <property type="entry name" value="PTS SYSTEM GLUCOSE-SPECIFIC EIIA COMPONENT"/>
    <property type="match status" value="1"/>
</dbReference>
<dbReference type="SUPFAM" id="SSF51261">
    <property type="entry name" value="Duplicated hybrid motif"/>
    <property type="match status" value="1"/>
</dbReference>
<dbReference type="OrthoDB" id="9797715at2"/>
<dbReference type="KEGG" id="lxl:KDY119_01286"/>
<dbReference type="PANTHER" id="PTHR45008:SF1">
    <property type="entry name" value="PTS SYSTEM GLUCOSE-SPECIFIC EIIA COMPONENT"/>
    <property type="match status" value="1"/>
</dbReference>
<dbReference type="GO" id="GO:0005737">
    <property type="term" value="C:cytoplasm"/>
    <property type="evidence" value="ECO:0007669"/>
    <property type="project" value="UniProtKB-SubCell"/>
</dbReference>
<evidence type="ECO:0000256" key="4">
    <source>
        <dbReference type="ARBA" id="ARBA00022679"/>
    </source>
</evidence>
<feature type="domain" description="PTS EIIA type-1" evidence="7">
    <location>
        <begin position="35"/>
        <end position="142"/>
    </location>
</feature>
<dbReference type="GO" id="GO:0103111">
    <property type="term" value="F:protein-N(pi)-phosphohistidine--N-acetyl-D-glucosamine phosphotransferase activity"/>
    <property type="evidence" value="ECO:0007669"/>
    <property type="project" value="UniProtKB-EC"/>
</dbReference>
<evidence type="ECO:0000259" key="7">
    <source>
        <dbReference type="PROSITE" id="PS51093"/>
    </source>
</evidence>
<dbReference type="EMBL" id="CP045529">
    <property type="protein sequence ID" value="QFU97782.1"/>
    <property type="molecule type" value="Genomic_DNA"/>
</dbReference>